<dbReference type="Proteomes" id="UP000807716">
    <property type="component" value="Unassembled WGS sequence"/>
</dbReference>
<proteinExistence type="predicted"/>
<dbReference type="EMBL" id="JAAAJB010000652">
    <property type="protein sequence ID" value="KAG0252549.1"/>
    <property type="molecule type" value="Genomic_DNA"/>
</dbReference>
<comment type="caution">
    <text evidence="2">The sequence shown here is derived from an EMBL/GenBank/DDBJ whole genome shotgun (WGS) entry which is preliminary data.</text>
</comment>
<dbReference type="OrthoDB" id="2400126at2759"/>
<evidence type="ECO:0000256" key="1">
    <source>
        <dbReference type="SAM" id="MobiDB-lite"/>
    </source>
</evidence>
<reference evidence="2" key="1">
    <citation type="journal article" date="2020" name="Fungal Divers.">
        <title>Resolving the Mortierellaceae phylogeny through synthesis of multi-gene phylogenetics and phylogenomics.</title>
        <authorList>
            <person name="Vandepol N."/>
            <person name="Liber J."/>
            <person name="Desiro A."/>
            <person name="Na H."/>
            <person name="Kennedy M."/>
            <person name="Barry K."/>
            <person name="Grigoriev I.V."/>
            <person name="Miller A.N."/>
            <person name="O'Donnell K."/>
            <person name="Stajich J.E."/>
            <person name="Bonito G."/>
        </authorList>
    </citation>
    <scope>NUCLEOTIDE SEQUENCE</scope>
    <source>
        <strain evidence="2">BC1065</strain>
    </source>
</reference>
<feature type="region of interest" description="Disordered" evidence="1">
    <location>
        <begin position="1"/>
        <end position="44"/>
    </location>
</feature>
<evidence type="ECO:0000313" key="2">
    <source>
        <dbReference type="EMBL" id="KAG0252549.1"/>
    </source>
</evidence>
<name>A0A9P6PTR5_9FUNG</name>
<accession>A0A9P6PTR5</accession>
<dbReference type="AlphaFoldDB" id="A0A9P6PTR5"/>
<sequence length="118" mass="12023">MPSPVETGTSGGVSSSSSGGGGSGGGSGSGSGGGNGGSGPGHAVTVAAAMTPSKSLHLSVCQHSPSTVLMHHSPAEYWKYQVVEWLEQEKLRQLRLGLFWGLSSDSSKNTSYTRRDSK</sequence>
<gene>
    <name evidence="2" type="ORF">DFQ27_008004</name>
</gene>
<organism evidence="2 3">
    <name type="scientific">Actinomortierella ambigua</name>
    <dbReference type="NCBI Taxonomy" id="1343610"/>
    <lineage>
        <taxon>Eukaryota</taxon>
        <taxon>Fungi</taxon>
        <taxon>Fungi incertae sedis</taxon>
        <taxon>Mucoromycota</taxon>
        <taxon>Mortierellomycotina</taxon>
        <taxon>Mortierellomycetes</taxon>
        <taxon>Mortierellales</taxon>
        <taxon>Mortierellaceae</taxon>
        <taxon>Actinomortierella</taxon>
    </lineage>
</organism>
<feature type="compositionally biased region" description="Gly residues" evidence="1">
    <location>
        <begin position="18"/>
        <end position="40"/>
    </location>
</feature>
<protein>
    <submittedName>
        <fullName evidence="2">Uncharacterized protein</fullName>
    </submittedName>
</protein>
<keyword evidence="3" id="KW-1185">Reference proteome</keyword>
<evidence type="ECO:0000313" key="3">
    <source>
        <dbReference type="Proteomes" id="UP000807716"/>
    </source>
</evidence>